<evidence type="ECO:0000313" key="1">
    <source>
        <dbReference type="EMBL" id="MFD3002659.1"/>
    </source>
</evidence>
<reference evidence="2" key="1">
    <citation type="journal article" date="2019" name="Int. J. Syst. Evol. Microbiol.">
        <title>The Global Catalogue of Microorganisms (GCM) 10K type strain sequencing project: providing services to taxonomists for standard genome sequencing and annotation.</title>
        <authorList>
            <consortium name="The Broad Institute Genomics Platform"/>
            <consortium name="The Broad Institute Genome Sequencing Center for Infectious Disease"/>
            <person name="Wu L."/>
            <person name="Ma J."/>
        </authorList>
    </citation>
    <scope>NUCLEOTIDE SEQUENCE [LARGE SCALE GENOMIC DNA]</scope>
    <source>
        <strain evidence="2">KCTC 23984</strain>
    </source>
</reference>
<proteinExistence type="predicted"/>
<organism evidence="1 2">
    <name type="scientific">Pontibacter toksunensis</name>
    <dbReference type="NCBI Taxonomy" id="1332631"/>
    <lineage>
        <taxon>Bacteria</taxon>
        <taxon>Pseudomonadati</taxon>
        <taxon>Bacteroidota</taxon>
        <taxon>Cytophagia</taxon>
        <taxon>Cytophagales</taxon>
        <taxon>Hymenobacteraceae</taxon>
        <taxon>Pontibacter</taxon>
    </lineage>
</organism>
<accession>A0ABW6C1V9</accession>
<dbReference type="RefSeq" id="WP_377488473.1">
    <property type="nucleotide sequence ID" value="NZ_JBHUOX010000018.1"/>
</dbReference>
<gene>
    <name evidence="1" type="ORF">ACFS7Z_19975</name>
</gene>
<evidence type="ECO:0000313" key="2">
    <source>
        <dbReference type="Proteomes" id="UP001597641"/>
    </source>
</evidence>
<protein>
    <submittedName>
        <fullName evidence="1">Uncharacterized protein</fullName>
    </submittedName>
</protein>
<dbReference type="Proteomes" id="UP001597641">
    <property type="component" value="Unassembled WGS sequence"/>
</dbReference>
<name>A0ABW6C1V9_9BACT</name>
<dbReference type="EMBL" id="JBHUOX010000018">
    <property type="protein sequence ID" value="MFD3002659.1"/>
    <property type="molecule type" value="Genomic_DNA"/>
</dbReference>
<comment type="caution">
    <text evidence="1">The sequence shown here is derived from an EMBL/GenBank/DDBJ whole genome shotgun (WGS) entry which is preliminary data.</text>
</comment>
<sequence>MMAATQIYDIPATDLIKSKRGKGSGIYAFLLLCAVFLATLPEGKAQAPVSIVDGKYVRHQMEREVVTRWNSFDPKWYFMLFHNKYRKGDDRRNMLQLLPTMAAVRGNLRAAEKEEEEVTVIWEQEVFKSADRSLNKSFHLLYGEKIGALNTELNELHAAAIAAGVDVDILLKLRQEKDRINADIGLTKEAYEEDAVKAKSFRGYLADMLTLRGYYRRIISLFNTTNHLAK</sequence>
<keyword evidence="2" id="KW-1185">Reference proteome</keyword>